<dbReference type="InterPro" id="IPR055217">
    <property type="entry name" value="TPR_EMC2"/>
</dbReference>
<name>E0VW22_PEDHC</name>
<comment type="similarity">
    <text evidence="1 5">Belongs to the EMC2 family.</text>
</comment>
<comment type="subunit">
    <text evidence="5">Component of the ER membrane protein complex (EMC).</text>
</comment>
<dbReference type="GeneID" id="8239108"/>
<dbReference type="EMBL" id="DS235816">
    <property type="protein sequence ID" value="EEB17578.1"/>
    <property type="molecule type" value="Genomic_DNA"/>
</dbReference>
<keyword evidence="5" id="KW-0472">Membrane</keyword>
<dbReference type="OrthoDB" id="124397at2759"/>
<dbReference type="FunCoup" id="E0VW22">
    <property type="interactions" value="893"/>
</dbReference>
<evidence type="ECO:0000313" key="9">
    <source>
        <dbReference type="Proteomes" id="UP000009046"/>
    </source>
</evidence>
<dbReference type="FunFam" id="1.25.40.10:FF:000478">
    <property type="entry name" value="GG16802"/>
    <property type="match status" value="1"/>
</dbReference>
<dbReference type="CTD" id="8239108"/>
<dbReference type="EMBL" id="AAZO01005737">
    <property type="status" value="NOT_ANNOTATED_CDS"/>
    <property type="molecule type" value="Genomic_DNA"/>
</dbReference>
<dbReference type="eggNOG" id="KOG3060">
    <property type="taxonomic scope" value="Eukaryota"/>
</dbReference>
<evidence type="ECO:0000256" key="4">
    <source>
        <dbReference type="PROSITE-ProRule" id="PRU00339"/>
    </source>
</evidence>
<dbReference type="InterPro" id="IPR039856">
    <property type="entry name" value="EMC2-like"/>
</dbReference>
<keyword evidence="9" id="KW-1185">Reference proteome</keyword>
<keyword evidence="2" id="KW-0677">Repeat</keyword>
<evidence type="ECO:0000313" key="7">
    <source>
        <dbReference type="EMBL" id="EEB17578.1"/>
    </source>
</evidence>
<keyword evidence="3 4" id="KW-0802">TPR repeat</keyword>
<dbReference type="PROSITE" id="PS50005">
    <property type="entry name" value="TPR"/>
    <property type="match status" value="1"/>
</dbReference>
<dbReference type="InterPro" id="IPR011990">
    <property type="entry name" value="TPR-like_helical_dom_sf"/>
</dbReference>
<dbReference type="RefSeq" id="XP_002430316.1">
    <property type="nucleotide sequence ID" value="XM_002430271.1"/>
</dbReference>
<dbReference type="VEuPathDB" id="VectorBase:PHUM473020"/>
<dbReference type="PANTHER" id="PTHR12760">
    <property type="entry name" value="TETRATRICOPEPTIDE REPEAT PROTEIN"/>
    <property type="match status" value="1"/>
</dbReference>
<evidence type="ECO:0000256" key="1">
    <source>
        <dbReference type="ARBA" id="ARBA00010361"/>
    </source>
</evidence>
<comment type="subcellular location">
    <subcellularLocation>
        <location evidence="5">Endoplasmic reticulum membrane</location>
        <topology evidence="5">Peripheral membrane protein</topology>
        <orientation evidence="5">Cytoplasmic side</orientation>
    </subcellularLocation>
</comment>
<sequence length="289" mass="33625">MDHEEISWTDARDLLRQWREENVRKSRDIVHLWEHVLVHKEHKLGDERFIILEQVCIAAADVNRIDLIDQCLISLHNEFPGSLRVKRLQVLKLELSEKYDEALKFLDELCKIDETNPAPRKKRVAIFKSKGNIHEAIRELTEYLKKFMSDEEAWQELSELYLLEQDYAKAAFCIEEVILINPHNHLYHQRFADIKYTQGGYDNLEIARSHYCLAIKLSPNNIRALYGLFLCAANIAVNQKTQSQKKKESSKLAAWALKQLQGKYSEMSSLKNCVSSLEGLMTNLQITSP</sequence>
<evidence type="ECO:0000256" key="5">
    <source>
        <dbReference type="RuleBase" id="RU367091"/>
    </source>
</evidence>
<dbReference type="InterPro" id="IPR019734">
    <property type="entry name" value="TPR_rpt"/>
</dbReference>
<evidence type="ECO:0000256" key="3">
    <source>
        <dbReference type="ARBA" id="ARBA00022803"/>
    </source>
</evidence>
<dbReference type="STRING" id="121224.E0VW22"/>
<evidence type="ECO:0000256" key="2">
    <source>
        <dbReference type="ARBA" id="ARBA00022737"/>
    </source>
</evidence>
<feature type="repeat" description="TPR" evidence="4">
    <location>
        <begin position="151"/>
        <end position="184"/>
    </location>
</feature>
<proteinExistence type="inferred from homology"/>
<keyword evidence="5" id="KW-0256">Endoplasmic reticulum</keyword>
<dbReference type="AlphaFoldDB" id="E0VW22"/>
<organism>
    <name type="scientific">Pediculus humanus subsp. corporis</name>
    <name type="common">Body louse</name>
    <dbReference type="NCBI Taxonomy" id="121224"/>
    <lineage>
        <taxon>Eukaryota</taxon>
        <taxon>Metazoa</taxon>
        <taxon>Ecdysozoa</taxon>
        <taxon>Arthropoda</taxon>
        <taxon>Hexapoda</taxon>
        <taxon>Insecta</taxon>
        <taxon>Pterygota</taxon>
        <taxon>Neoptera</taxon>
        <taxon>Paraneoptera</taxon>
        <taxon>Psocodea</taxon>
        <taxon>Troctomorpha</taxon>
        <taxon>Phthiraptera</taxon>
        <taxon>Anoplura</taxon>
        <taxon>Pediculidae</taxon>
        <taxon>Pediculus</taxon>
    </lineage>
</organism>
<accession>E0VW22</accession>
<gene>
    <name evidence="8" type="primary">8239108</name>
    <name evidence="7" type="ORF">Phum_PHUM473020</name>
</gene>
<dbReference type="Gene3D" id="1.25.40.10">
    <property type="entry name" value="Tetratricopeptide repeat domain"/>
    <property type="match status" value="1"/>
</dbReference>
<evidence type="ECO:0000259" key="6">
    <source>
        <dbReference type="Pfam" id="PF22890"/>
    </source>
</evidence>
<comment type="function">
    <text evidence="5">Part of the endoplasmic reticulum membrane protein complex (EMC) that enables the energy-independent insertion into endoplasmic reticulum membranes of newly synthesized membrane proteins.</text>
</comment>
<reference evidence="8" key="3">
    <citation type="submission" date="2021-02" db="UniProtKB">
        <authorList>
            <consortium name="EnsemblMetazoa"/>
        </authorList>
    </citation>
    <scope>IDENTIFICATION</scope>
    <source>
        <strain evidence="8">USDA</strain>
    </source>
</reference>
<dbReference type="HOGENOM" id="CLU_052388_1_0_1"/>
<dbReference type="SUPFAM" id="SSF48452">
    <property type="entry name" value="TPR-like"/>
    <property type="match status" value="1"/>
</dbReference>
<dbReference type="GO" id="GO:0072546">
    <property type="term" value="C:EMC complex"/>
    <property type="evidence" value="ECO:0007669"/>
    <property type="project" value="UniProtKB-UniRule"/>
</dbReference>
<dbReference type="KEGG" id="phu:Phum_PHUM473020"/>
<dbReference type="Pfam" id="PF22890">
    <property type="entry name" value="TPR_EMC2"/>
    <property type="match status" value="1"/>
</dbReference>
<dbReference type="InParanoid" id="E0VW22"/>
<reference evidence="7" key="1">
    <citation type="submission" date="2007-04" db="EMBL/GenBank/DDBJ databases">
        <title>Annotation of Pediculus humanus corporis strain USDA.</title>
        <authorList>
            <person name="Kirkness E."/>
            <person name="Hannick L."/>
            <person name="Hass B."/>
            <person name="Bruggner R."/>
            <person name="Lawson D."/>
            <person name="Bidwell S."/>
            <person name="Joardar V."/>
            <person name="Caler E."/>
            <person name="Walenz B."/>
            <person name="Inman J."/>
            <person name="Schobel S."/>
            <person name="Galinsky K."/>
            <person name="Amedeo P."/>
            <person name="Strausberg R."/>
        </authorList>
    </citation>
    <scope>NUCLEOTIDE SEQUENCE</scope>
    <source>
        <strain evidence="7">USDA</strain>
    </source>
</reference>
<dbReference type="EnsemblMetazoa" id="PHUM473020-RA">
    <property type="protein sequence ID" value="PHUM473020-PA"/>
    <property type="gene ID" value="PHUM473020"/>
</dbReference>
<reference evidence="7" key="2">
    <citation type="submission" date="2007-04" db="EMBL/GenBank/DDBJ databases">
        <title>The genome of the human body louse.</title>
        <authorList>
            <consortium name="The Human Body Louse Genome Consortium"/>
            <person name="Kirkness E."/>
            <person name="Walenz B."/>
            <person name="Hass B."/>
            <person name="Bruggner R."/>
            <person name="Strausberg R."/>
        </authorList>
    </citation>
    <scope>NUCLEOTIDE SEQUENCE</scope>
    <source>
        <strain evidence="7">USDA</strain>
    </source>
</reference>
<dbReference type="OMA" id="MSDQEGW"/>
<feature type="domain" description="EMC2 TPR-like" evidence="6">
    <location>
        <begin position="87"/>
        <end position="194"/>
    </location>
</feature>
<evidence type="ECO:0000313" key="8">
    <source>
        <dbReference type="EnsemblMetazoa" id="PHUM473020-PA"/>
    </source>
</evidence>
<dbReference type="Proteomes" id="UP000009046">
    <property type="component" value="Unassembled WGS sequence"/>
</dbReference>
<protein>
    <recommendedName>
        <fullName evidence="5">ER membrane protein complex subunit 2</fullName>
    </recommendedName>
</protein>